<keyword evidence="1" id="KW-0732">Signal</keyword>
<dbReference type="Pfam" id="PF00496">
    <property type="entry name" value="SBP_bac_5"/>
    <property type="match status" value="1"/>
</dbReference>
<protein>
    <submittedName>
        <fullName evidence="4">Peptide ABC transporter</fullName>
    </submittedName>
</protein>
<dbReference type="GO" id="GO:0015833">
    <property type="term" value="P:peptide transport"/>
    <property type="evidence" value="ECO:0007669"/>
    <property type="project" value="TreeGrafter"/>
</dbReference>
<dbReference type="RefSeq" id="WP_095523368.1">
    <property type="nucleotide sequence ID" value="NZ_MDUX01000005.1"/>
</dbReference>
<dbReference type="InterPro" id="IPR039424">
    <property type="entry name" value="SBP_5"/>
</dbReference>
<dbReference type="InterPro" id="IPR000914">
    <property type="entry name" value="SBP_5_dom"/>
</dbReference>
<organism evidence="4 5">
    <name type="scientific">Candidatus Dactylopiibacterium carminicum</name>
    <dbReference type="NCBI Taxonomy" id="857335"/>
    <lineage>
        <taxon>Bacteria</taxon>
        <taxon>Pseudomonadati</taxon>
        <taxon>Pseudomonadota</taxon>
        <taxon>Betaproteobacteria</taxon>
        <taxon>Rhodocyclales</taxon>
        <taxon>Rhodocyclaceae</taxon>
        <taxon>Candidatus Dactylopiibacterium</taxon>
    </lineage>
</organism>
<dbReference type="SUPFAM" id="SSF53850">
    <property type="entry name" value="Periplasmic binding protein-like II"/>
    <property type="match status" value="1"/>
</dbReference>
<dbReference type="EMBL" id="MDUX01000005">
    <property type="protein sequence ID" value="KAF7600454.1"/>
    <property type="molecule type" value="Genomic_DNA"/>
</dbReference>
<proteinExistence type="predicted"/>
<evidence type="ECO:0000313" key="6">
    <source>
        <dbReference type="Proteomes" id="UP000623509"/>
    </source>
</evidence>
<gene>
    <name evidence="3" type="ORF">BGI27_02610</name>
    <name evidence="4" type="ORF">CGU29_01090</name>
</gene>
<dbReference type="Gene3D" id="3.10.105.10">
    <property type="entry name" value="Dipeptide-binding Protein, Domain 3"/>
    <property type="match status" value="1"/>
</dbReference>
<dbReference type="PANTHER" id="PTHR30290">
    <property type="entry name" value="PERIPLASMIC BINDING COMPONENT OF ABC TRANSPORTER"/>
    <property type="match status" value="1"/>
</dbReference>
<reference evidence="3 6" key="1">
    <citation type="submission" date="2016-08" db="EMBL/GenBank/DDBJ databases">
        <title>Candidatus Dactylopiibacterium carminicum genome sequence.</title>
        <authorList>
            <person name="Ramirez-Puebla S.T."/>
            <person name="Ormeno-Orrillo E."/>
            <person name="Vera-Ponce De Leon A."/>
            <person name="Luis L."/>
            <person name="Sanchez-Flores A."/>
            <person name="Monica R."/>
            <person name="Martinez-Romero E."/>
        </authorList>
    </citation>
    <scope>NUCLEOTIDE SEQUENCE [LARGE SCALE GENOMIC DNA]</scope>
    <source>
        <strain evidence="3">END1</strain>
    </source>
</reference>
<dbReference type="Proteomes" id="UP000623509">
    <property type="component" value="Unassembled WGS sequence"/>
</dbReference>
<dbReference type="PROSITE" id="PS01040">
    <property type="entry name" value="SBP_BACTERIAL_5"/>
    <property type="match status" value="1"/>
</dbReference>
<feature type="chain" id="PRO_5013148599" evidence="1">
    <location>
        <begin position="26"/>
        <end position="636"/>
    </location>
</feature>
<feature type="signal peptide" evidence="1">
    <location>
        <begin position="1"/>
        <end position="25"/>
    </location>
</feature>
<evidence type="ECO:0000259" key="2">
    <source>
        <dbReference type="Pfam" id="PF00496"/>
    </source>
</evidence>
<keyword evidence="6" id="KW-1185">Reference proteome</keyword>
<dbReference type="OrthoDB" id="9801799at2"/>
<dbReference type="AlphaFoldDB" id="A0A272EY95"/>
<evidence type="ECO:0000313" key="4">
    <source>
        <dbReference type="EMBL" id="PAS95075.1"/>
    </source>
</evidence>
<dbReference type="PROSITE" id="PS51257">
    <property type="entry name" value="PROKAR_LIPOPROTEIN"/>
    <property type="match status" value="1"/>
</dbReference>
<reference evidence="4 5" key="2">
    <citation type="submission" date="2017-07" db="EMBL/GenBank/DDBJ databases">
        <title>Candidatus Dactylopiibacterium carminicum, a nitrogen-fixing symbiont of the cochineal insect Dactylopius coccus and Dactylopius opuntiae (Hemiptera: Coccoidea: Dactylopiidae).</title>
        <authorList>
            <person name="Vera A."/>
        </authorList>
    </citation>
    <scope>NUCLEOTIDE SEQUENCE [LARGE SCALE GENOMIC DNA]</scope>
    <source>
        <strain evidence="4 5">NFDCM</strain>
    </source>
</reference>
<evidence type="ECO:0000256" key="1">
    <source>
        <dbReference type="SAM" id="SignalP"/>
    </source>
</evidence>
<dbReference type="EMBL" id="NMRN01000002">
    <property type="protein sequence ID" value="PAS95075.1"/>
    <property type="molecule type" value="Genomic_DNA"/>
</dbReference>
<comment type="caution">
    <text evidence="4">The sequence shown here is derived from an EMBL/GenBank/DDBJ whole genome shotgun (WGS) entry which is preliminary data.</text>
</comment>
<name>A0A272EY95_9RHOO</name>
<feature type="domain" description="Solute-binding protein family 5" evidence="2">
    <location>
        <begin position="100"/>
        <end position="509"/>
    </location>
</feature>
<accession>A0A272EY95</accession>
<evidence type="ECO:0000313" key="3">
    <source>
        <dbReference type="EMBL" id="KAF7600454.1"/>
    </source>
</evidence>
<evidence type="ECO:0000313" key="5">
    <source>
        <dbReference type="Proteomes" id="UP000216107"/>
    </source>
</evidence>
<dbReference type="InterPro" id="IPR023765">
    <property type="entry name" value="SBP_5_CS"/>
</dbReference>
<dbReference type="Gene3D" id="3.40.190.10">
    <property type="entry name" value="Periplasmic binding protein-like II"/>
    <property type="match status" value="1"/>
</dbReference>
<dbReference type="PANTHER" id="PTHR30290:SF62">
    <property type="entry name" value="OLIGOPEPTIDE ABC TRANSPORTER, PERIPLASMIC OLIGOPEPTIDE-BINDING PROTEIN"/>
    <property type="match status" value="1"/>
</dbReference>
<dbReference type="GO" id="GO:1904680">
    <property type="term" value="F:peptide transmembrane transporter activity"/>
    <property type="evidence" value="ECO:0007669"/>
    <property type="project" value="TreeGrafter"/>
</dbReference>
<dbReference type="CDD" id="cd08500">
    <property type="entry name" value="PBP2_NikA_DppA_OppA_like_4"/>
    <property type="match status" value="1"/>
</dbReference>
<dbReference type="Proteomes" id="UP000216107">
    <property type="component" value="Unassembled WGS sequence"/>
</dbReference>
<sequence length="636" mass="71033">MSIIRTQGVALGLLGCLALSAPALAYQEAPLLGQRVKAGELPVLASRLPAQPEVVKPLDRVGSFGGTLRTAIRASGDHNAILRLVGNQGLLRWSTDFNDVVPNVAESLAINADASEYTFKLRRGMKWSDGSPFTADDVLFSMKDLIGNEEFISKPPSAYVTNGKFAEITKIDPYTVRFKFAAPYLAFREALALPVNQHPTLYQKKYCSQFHPKYNPSVSQQFRGANVQDWAALMRIKCGDIELPTRWGNVERPTLDPWIIKEAYGGGVTRVIMERNPYFWQVDTAGNQLPYIDTLHIAIISEVEAILLAAISGRLDFQHRHIYAIQNRPVLAENQQKGGYKLMSFTPLGANSVGMFFNYSTKNPTLRKYLRQKDFRVALSLATDRKEVNEIVFLGQGAPWQIGPAKESKWYNEKLGTQYTQYDLKTANELLDKLGLAKRDSAGFRLYPEGGRVSVNVIASIQLAQQVEALELVGRQWAKAGVELVIQASERSLFYDRALNNEYDMSVDLVAGGLDITQNPRAILAVHPQESRQSLPWVQWYSSGGKTGEEPTESMKKRLALYDQWKAASTQSEADRLFKEILALAADEFEVMGLVKPPRDPAIRNTKLLNVLENMPAGWSYPTPAPALPQTWFFTR</sequence>